<dbReference type="EMBL" id="CP018800">
    <property type="protein sequence ID" value="ATX81492.1"/>
    <property type="molecule type" value="Genomic_DNA"/>
</dbReference>
<dbReference type="InterPro" id="IPR050570">
    <property type="entry name" value="Cell_wall_metabolism_enzyme"/>
</dbReference>
<keyword evidence="1" id="KW-0732">Signal</keyword>
<dbReference type="RefSeq" id="WP_100264950.1">
    <property type="nucleotide sequence ID" value="NZ_CP018800.1"/>
</dbReference>
<dbReference type="GO" id="GO:0004222">
    <property type="term" value="F:metalloendopeptidase activity"/>
    <property type="evidence" value="ECO:0007669"/>
    <property type="project" value="TreeGrafter"/>
</dbReference>
<feature type="domain" description="M23ase beta-sheet core" evidence="2">
    <location>
        <begin position="170"/>
        <end position="264"/>
    </location>
</feature>
<dbReference type="OrthoDB" id="5289383at2"/>
<dbReference type="CDD" id="cd12797">
    <property type="entry name" value="M23_peptidase"/>
    <property type="match status" value="1"/>
</dbReference>
<organism evidence="3 4">
    <name type="scientific">Mariprofundus ferrinatatus</name>
    <dbReference type="NCBI Taxonomy" id="1921087"/>
    <lineage>
        <taxon>Bacteria</taxon>
        <taxon>Pseudomonadati</taxon>
        <taxon>Pseudomonadota</taxon>
        <taxon>Candidatius Mariprofundia</taxon>
        <taxon>Mariprofundales</taxon>
        <taxon>Mariprofundaceae</taxon>
        <taxon>Mariprofundus</taxon>
    </lineage>
</organism>
<accession>A0A2K8L319</accession>
<dbReference type="Gene3D" id="2.60.40.1590">
    <property type="entry name" value="Peptidoglycan hydrolase domains"/>
    <property type="match status" value="1"/>
</dbReference>
<protein>
    <submittedName>
        <fullName evidence="3">Murein DD-endopeptidase MepM and murein hydrolase activator NlpD, containing LysM domain</fullName>
    </submittedName>
</protein>
<dbReference type="InterPro" id="IPR016047">
    <property type="entry name" value="M23ase_b-sheet_dom"/>
</dbReference>
<dbReference type="Pfam" id="PF01551">
    <property type="entry name" value="Peptidase_M23"/>
    <property type="match status" value="1"/>
</dbReference>
<evidence type="ECO:0000256" key="1">
    <source>
        <dbReference type="SAM" id="SignalP"/>
    </source>
</evidence>
<keyword evidence="4" id="KW-1185">Reference proteome</keyword>
<dbReference type="PANTHER" id="PTHR21666">
    <property type="entry name" value="PEPTIDASE-RELATED"/>
    <property type="match status" value="1"/>
</dbReference>
<evidence type="ECO:0000313" key="4">
    <source>
        <dbReference type="Proteomes" id="UP000231637"/>
    </source>
</evidence>
<dbReference type="SUPFAM" id="SSF51261">
    <property type="entry name" value="Duplicated hybrid motif"/>
    <property type="match status" value="1"/>
</dbReference>
<evidence type="ECO:0000313" key="3">
    <source>
        <dbReference type="EMBL" id="ATX81492.1"/>
    </source>
</evidence>
<feature type="signal peptide" evidence="1">
    <location>
        <begin position="1"/>
        <end position="20"/>
    </location>
</feature>
<keyword evidence="3" id="KW-0378">Hydrolase</keyword>
<dbReference type="PANTHER" id="PTHR21666:SF285">
    <property type="entry name" value="M23 FAMILY METALLOPEPTIDASE"/>
    <property type="match status" value="1"/>
</dbReference>
<dbReference type="Proteomes" id="UP000231637">
    <property type="component" value="Chromosome"/>
</dbReference>
<proteinExistence type="predicted"/>
<evidence type="ECO:0000259" key="2">
    <source>
        <dbReference type="Pfam" id="PF01551"/>
    </source>
</evidence>
<reference evidence="3 4" key="1">
    <citation type="submission" date="2016-12" db="EMBL/GenBank/DDBJ databases">
        <title>Isolation and genomic insights into novel planktonic Zetaproteobacteria from stratified waters of the Chesapeake Bay.</title>
        <authorList>
            <person name="McAllister S.M."/>
            <person name="Kato S."/>
            <person name="Chan C.S."/>
            <person name="Chiu B.K."/>
            <person name="Field E.K."/>
        </authorList>
    </citation>
    <scope>NUCLEOTIDE SEQUENCE [LARGE SCALE GENOMIC DNA]</scope>
    <source>
        <strain evidence="3 4">CP-8</strain>
    </source>
</reference>
<sequence length="283" mass="31508">MKRLFYTLLMIACWGGTAQAASWQAVQGEVVTVEATIDAENPRLWCFGKRWPVKKLENGKWRGWIGIDLKTKPTRYPIEWSNGKAVVSRDSLTVTHGEFRISHIQVEKKMAEFDPKTLERIRREVKELKATYSEKVDAAPAIRLFGKPTKGIESTPFGAQRYVNGEPRSPHSGVDIAAPAGTAIETPLAGKVLMVSDMYLNGITVAIGHGNGLVSVFSHMQSANVEKGQWVETRQMIGKVGSTGRATGPHLHWGVRFRMARVDPQSLLYSDERSQPMEGTFEQ</sequence>
<name>A0A2K8L319_9PROT</name>
<dbReference type="InterPro" id="IPR011055">
    <property type="entry name" value="Dup_hybrid_motif"/>
</dbReference>
<dbReference type="KEGG" id="mfn:Ga0123462_0622"/>
<dbReference type="AlphaFoldDB" id="A0A2K8L319"/>
<feature type="chain" id="PRO_5014823575" evidence="1">
    <location>
        <begin position="21"/>
        <end position="283"/>
    </location>
</feature>
<gene>
    <name evidence="3" type="ORF">Ga0123462_0622</name>
</gene>
<dbReference type="Gene3D" id="2.70.70.10">
    <property type="entry name" value="Glucose Permease (Domain IIA)"/>
    <property type="match status" value="1"/>
</dbReference>